<feature type="compositionally biased region" description="Low complexity" evidence="19">
    <location>
        <begin position="1339"/>
        <end position="1355"/>
    </location>
</feature>
<feature type="chain" id="PRO_5035937887" description="Tyrosine-protein kinase receptor" evidence="21">
    <location>
        <begin position="24"/>
        <end position="1481"/>
    </location>
</feature>
<organism evidence="24 25">
    <name type="scientific">Owenia fusiformis</name>
    <name type="common">Polychaete worm</name>
    <dbReference type="NCBI Taxonomy" id="6347"/>
    <lineage>
        <taxon>Eukaryota</taxon>
        <taxon>Metazoa</taxon>
        <taxon>Spiralia</taxon>
        <taxon>Lophotrochozoa</taxon>
        <taxon>Annelida</taxon>
        <taxon>Polychaeta</taxon>
        <taxon>Sedentaria</taxon>
        <taxon>Canalipalpata</taxon>
        <taxon>Sabellida</taxon>
        <taxon>Oweniida</taxon>
        <taxon>Oweniidae</taxon>
        <taxon>Owenia</taxon>
    </lineage>
</organism>
<dbReference type="Proteomes" id="UP000749559">
    <property type="component" value="Unassembled WGS sequence"/>
</dbReference>
<dbReference type="Gene3D" id="1.10.510.10">
    <property type="entry name" value="Transferase(Phosphotransferase) domain 1"/>
    <property type="match status" value="1"/>
</dbReference>
<keyword evidence="7" id="KW-0418">Kinase</keyword>
<keyword evidence="11" id="KW-0829">Tyrosine-protein kinase</keyword>
<dbReference type="PANTHER" id="PTHR24416">
    <property type="entry name" value="TYROSINE-PROTEIN KINASE RECEPTOR"/>
    <property type="match status" value="1"/>
</dbReference>
<evidence type="ECO:0000256" key="10">
    <source>
        <dbReference type="ARBA" id="ARBA00023136"/>
    </source>
</evidence>
<dbReference type="SUPFAM" id="SSF57424">
    <property type="entry name" value="LDL receptor-like module"/>
    <property type="match status" value="1"/>
</dbReference>
<dbReference type="InterPro" id="IPR002011">
    <property type="entry name" value="Tyr_kinase_rcpt_2_CS"/>
</dbReference>
<dbReference type="GO" id="GO:0004714">
    <property type="term" value="F:transmembrane receptor protein tyrosine kinase activity"/>
    <property type="evidence" value="ECO:0007669"/>
    <property type="project" value="UniProtKB-EC"/>
</dbReference>
<keyword evidence="6 17" id="KW-0547">Nucleotide-binding</keyword>
<feature type="compositionally biased region" description="Basic and acidic residues" evidence="19">
    <location>
        <begin position="1286"/>
        <end position="1297"/>
    </location>
</feature>
<keyword evidence="5 21" id="KW-0732">Signal</keyword>
<dbReference type="InterPro" id="IPR020635">
    <property type="entry name" value="Tyr_kinase_cat_dom"/>
</dbReference>
<dbReference type="SMART" id="SM00192">
    <property type="entry name" value="LDLa"/>
    <property type="match status" value="1"/>
</dbReference>
<evidence type="ECO:0000256" key="21">
    <source>
        <dbReference type="SAM" id="SignalP"/>
    </source>
</evidence>
<dbReference type="Pfam" id="PF00057">
    <property type="entry name" value="Ldl_recept_a"/>
    <property type="match status" value="1"/>
</dbReference>
<evidence type="ECO:0000256" key="14">
    <source>
        <dbReference type="ARBA" id="ARBA00023180"/>
    </source>
</evidence>
<keyword evidence="12" id="KW-1015">Disulfide bond</keyword>
<dbReference type="OrthoDB" id="98077at2759"/>
<feature type="region of interest" description="Disordered" evidence="19">
    <location>
        <begin position="1398"/>
        <end position="1481"/>
    </location>
</feature>
<feature type="domain" description="MAM" evidence="23">
    <location>
        <begin position="23"/>
        <end position="181"/>
    </location>
</feature>
<evidence type="ECO:0000256" key="4">
    <source>
        <dbReference type="ARBA" id="ARBA00022692"/>
    </source>
</evidence>
<keyword evidence="13 18" id="KW-0675">Receptor</keyword>
<dbReference type="InterPro" id="IPR011009">
    <property type="entry name" value="Kinase-like_dom_sf"/>
</dbReference>
<feature type="compositionally biased region" description="Low complexity" evidence="19">
    <location>
        <begin position="1402"/>
        <end position="1416"/>
    </location>
</feature>
<evidence type="ECO:0000256" key="15">
    <source>
        <dbReference type="ARBA" id="ARBA00051243"/>
    </source>
</evidence>
<dbReference type="FunFam" id="2.60.120.200:FF:000193">
    <property type="entry name" value="Tyrosine-protein kinase receptor"/>
    <property type="match status" value="1"/>
</dbReference>
<dbReference type="InterPro" id="IPR001245">
    <property type="entry name" value="Ser-Thr/Tyr_kinase_cat_dom"/>
</dbReference>
<keyword evidence="3" id="KW-0808">Transferase</keyword>
<evidence type="ECO:0000256" key="6">
    <source>
        <dbReference type="ARBA" id="ARBA00022741"/>
    </source>
</evidence>
<keyword evidence="9 20" id="KW-1133">Transmembrane helix</keyword>
<dbReference type="Gene3D" id="2.60.120.200">
    <property type="match status" value="2"/>
</dbReference>
<evidence type="ECO:0000256" key="20">
    <source>
        <dbReference type="SAM" id="Phobius"/>
    </source>
</evidence>
<dbReference type="GO" id="GO:0007169">
    <property type="term" value="P:cell surface receptor protein tyrosine kinase signaling pathway"/>
    <property type="evidence" value="ECO:0007669"/>
    <property type="project" value="InterPro"/>
</dbReference>
<dbReference type="InterPro" id="IPR050122">
    <property type="entry name" value="RTK"/>
</dbReference>
<keyword evidence="25" id="KW-1185">Reference proteome</keyword>
<evidence type="ECO:0000256" key="8">
    <source>
        <dbReference type="ARBA" id="ARBA00022840"/>
    </source>
</evidence>
<dbReference type="InterPro" id="IPR036055">
    <property type="entry name" value="LDL_receptor-like_sf"/>
</dbReference>
<feature type="compositionally biased region" description="Basic and acidic residues" evidence="19">
    <location>
        <begin position="1265"/>
        <end position="1277"/>
    </location>
</feature>
<dbReference type="GO" id="GO:0043235">
    <property type="term" value="C:receptor complex"/>
    <property type="evidence" value="ECO:0007669"/>
    <property type="project" value="TreeGrafter"/>
</dbReference>
<comment type="caution">
    <text evidence="16">Lacks conserved residue(s) required for the propagation of feature annotation.</text>
</comment>
<feature type="signal peptide" evidence="21">
    <location>
        <begin position="1"/>
        <end position="23"/>
    </location>
</feature>
<reference evidence="24" key="1">
    <citation type="submission" date="2022-03" db="EMBL/GenBank/DDBJ databases">
        <authorList>
            <person name="Martin C."/>
        </authorList>
    </citation>
    <scope>NUCLEOTIDE SEQUENCE</scope>
</reference>
<dbReference type="PROSITE" id="PS50068">
    <property type="entry name" value="LDLRA_2"/>
    <property type="match status" value="1"/>
</dbReference>
<keyword evidence="8 17" id="KW-0067">ATP-binding</keyword>
<dbReference type="CDD" id="cd05036">
    <property type="entry name" value="PTKc_ALK_LTK"/>
    <property type="match status" value="1"/>
</dbReference>
<dbReference type="FunFam" id="3.30.200.20:FF:000117">
    <property type="entry name" value="Tyrosine-protein kinase receptor"/>
    <property type="match status" value="1"/>
</dbReference>
<evidence type="ECO:0000256" key="16">
    <source>
        <dbReference type="PROSITE-ProRule" id="PRU00124"/>
    </source>
</evidence>
<feature type="transmembrane region" description="Helical" evidence="20">
    <location>
        <begin position="839"/>
        <end position="864"/>
    </location>
</feature>
<dbReference type="CDD" id="cd00112">
    <property type="entry name" value="LDLa"/>
    <property type="match status" value="1"/>
</dbReference>
<keyword evidence="10 20" id="KW-0472">Membrane</keyword>
<dbReference type="SUPFAM" id="SSF56112">
    <property type="entry name" value="Protein kinase-like (PK-like)"/>
    <property type="match status" value="1"/>
</dbReference>
<dbReference type="InterPro" id="IPR000998">
    <property type="entry name" value="MAM_dom"/>
</dbReference>
<evidence type="ECO:0000256" key="18">
    <source>
        <dbReference type="RuleBase" id="RU000312"/>
    </source>
</evidence>
<feature type="domain" description="Protein kinase" evidence="22">
    <location>
        <begin position="926"/>
        <end position="1202"/>
    </location>
</feature>
<feature type="region of interest" description="Disordered" evidence="19">
    <location>
        <begin position="1233"/>
        <end position="1379"/>
    </location>
</feature>
<feature type="domain" description="MAM" evidence="23">
    <location>
        <begin position="234"/>
        <end position="417"/>
    </location>
</feature>
<dbReference type="FunFam" id="1.10.510.10:FF:000113">
    <property type="entry name" value="Tyrosine-protein kinase receptor"/>
    <property type="match status" value="1"/>
</dbReference>
<dbReference type="GO" id="GO:0005524">
    <property type="term" value="F:ATP binding"/>
    <property type="evidence" value="ECO:0007669"/>
    <property type="project" value="UniProtKB-UniRule"/>
</dbReference>
<dbReference type="PROSITE" id="PS00109">
    <property type="entry name" value="PROTEIN_KINASE_TYR"/>
    <property type="match status" value="1"/>
</dbReference>
<accession>A0A8S4P9V4</accession>
<dbReference type="EMBL" id="CAIIXF020000008">
    <property type="protein sequence ID" value="CAH1791155.1"/>
    <property type="molecule type" value="Genomic_DNA"/>
</dbReference>
<dbReference type="InterPro" id="IPR000719">
    <property type="entry name" value="Prot_kinase_dom"/>
</dbReference>
<dbReference type="GO" id="GO:0045664">
    <property type="term" value="P:regulation of neuron differentiation"/>
    <property type="evidence" value="ECO:0007669"/>
    <property type="project" value="TreeGrafter"/>
</dbReference>
<keyword evidence="14" id="KW-0325">Glycoprotein</keyword>
<dbReference type="InterPro" id="IPR002172">
    <property type="entry name" value="LDrepeatLR_classA_rpt"/>
</dbReference>
<feature type="compositionally biased region" description="Low complexity" evidence="19">
    <location>
        <begin position="436"/>
        <end position="452"/>
    </location>
</feature>
<evidence type="ECO:0000256" key="2">
    <source>
        <dbReference type="ARBA" id="ARBA00022475"/>
    </source>
</evidence>
<evidence type="ECO:0000259" key="23">
    <source>
        <dbReference type="PROSITE" id="PS50060"/>
    </source>
</evidence>
<dbReference type="PRINTS" id="PR00109">
    <property type="entry name" value="TYRKINASE"/>
</dbReference>
<dbReference type="SMART" id="SM00137">
    <property type="entry name" value="MAM"/>
    <property type="match status" value="2"/>
</dbReference>
<feature type="compositionally biased region" description="Basic and acidic residues" evidence="19">
    <location>
        <begin position="1453"/>
        <end position="1462"/>
    </location>
</feature>
<dbReference type="PROSITE" id="PS50011">
    <property type="entry name" value="PROTEIN_KINASE_DOM"/>
    <property type="match status" value="1"/>
</dbReference>
<comment type="catalytic activity">
    <reaction evidence="15 18">
        <text>L-tyrosyl-[protein] + ATP = O-phospho-L-tyrosyl-[protein] + ADP + H(+)</text>
        <dbReference type="Rhea" id="RHEA:10596"/>
        <dbReference type="Rhea" id="RHEA-COMP:10136"/>
        <dbReference type="Rhea" id="RHEA-COMP:20101"/>
        <dbReference type="ChEBI" id="CHEBI:15378"/>
        <dbReference type="ChEBI" id="CHEBI:30616"/>
        <dbReference type="ChEBI" id="CHEBI:46858"/>
        <dbReference type="ChEBI" id="CHEBI:61978"/>
        <dbReference type="ChEBI" id="CHEBI:456216"/>
        <dbReference type="EC" id="2.7.10.1"/>
    </reaction>
</comment>
<dbReference type="InterPro" id="IPR013320">
    <property type="entry name" value="ConA-like_dom_sf"/>
</dbReference>
<comment type="subcellular location">
    <subcellularLocation>
        <location evidence="1">Cell membrane</location>
        <topology evidence="1">Single-pass type I membrane protein</topology>
    </subcellularLocation>
</comment>
<feature type="binding site" evidence="17">
    <location>
        <position position="960"/>
    </location>
    <ligand>
        <name>ATP</name>
        <dbReference type="ChEBI" id="CHEBI:30616"/>
    </ligand>
</feature>
<dbReference type="Pfam" id="PF00629">
    <property type="entry name" value="MAM"/>
    <property type="match status" value="2"/>
</dbReference>
<sequence>MELLHLSRNILMTLACLFSQIGAECNFETKCPWRASRIKGRGFFPTNGDRIDLSCTYCPRVDHSTASSKGNYLMLVDSELRATYTSPWYGSSGPQCKLQFYLQMKGVTVGTLRVRLITHNSNISRDIWEKLDEQHSTGWGLNEIALGEISEPFRLQFVGIRGIGEQAFMALDSISLPNCDPDLPSSNHTCSMAEFRCGGTGKCINRDKVCDLEQQCLYGGDESPELCGDLPASASCSFEDGMCGWKHVTADSDEKDQRQFNWTRHQGKTPSEKTGPSFDHTYGNETGYYMYIETSDQKMGAIAQLETPRFPPPPKEATHPDSYYSRSCQVRFYYHMFGKHTAALEVFVHTNLDNTERKTYRQIFRKYGINEDHWYRATVPIPAMSSSYVLRFVAKRGMRYTGDIAIDDMSLSPECFGEGLLKNKTVTRSDPIDPHTTQPRMTQTTTRRLTTQVTSQPPDIYINNKMVPYSERISFKNNPEYLFKTCGIEKGPKGPTQSDCDSFYQLSLKYPIKVKVSTRPKLAGIQIWTVPENGTYGITALGAHGGKGVRNQKKSEGGYATAHFKLIKGELLYILVGQAGESPCSESQDRDSDLCRTNWSDIEDGERMSEIYGGGGGGGGASYVFKRDSVTKKLVPLIIAAGAGGKSYRNSNDSIDGCTHGGYLPLNSGNMGHGNWSEESKAGPGGGWNISSPNLSAVAGHSLIMGGLGGKSCPEAQKPLKAAGGFGGGGGACRSGGGGGGFSGGAVSFTDDYMENGCGGVSFINPIGTRAYSAPKNNREHGMVAVMNIFIDCPCQYMCEQTVEAPGYICSCRKKQRLADDGLSCITPVATKIDKGIPLGAIIAVILASVVTLMFIATIIICFVHKRNQKRLKAVRIEMLSGTNPDTQLTRLRNETGGITEYNPNYDFCGTNCGVQDLREIARDKLTLVKALGQGAFGEVYQGYLSSVPREPVDLPVAVKTLPALCTDQAEMDFLMEALIMSKFNHPNIVRLIGVCFEKHPRFIILELLEGGDVKTFLRASRPKPELPSPLSMPDLLRLSVDIAKGCKYLEENHFIHRDIAARNCLLTTKGPNRIAKIADFGMARDIYRADYYRKGGKAMLPVKWMPPEAFLDGVFTSKTDVWSFGILLWEVFSLGYMPYPGRGNQEVMEFVTTGGRLEAPDNCPAPVFQIMNQCWSSSAEHRPTFAQIIEKIGYCAQDPDVIDTTLPIFIRPPSVEKDATVMRPREWDHVLQVHSPHQSPEEDRKGNLSDSQESLDKLLPGEPRVTKNTDTEESSPKRSSLIRVSPEKIVNEHEVETLLGCSQPQQQEVTTPKSALNIESQNVNPGTGSEGSDNVFTSSMSDLSSSNSSRTSMPQSPPSLPSIARSRPSPKRPVSQELSIRSLDSAVLSLSSKDLNKADRSNSSLNLSSHSSCNSVDKSTQPSEPHSDARHRGNIIWPQDPNRKNNVFSKVPDNRKEERADSGVVPDMGDISPRQMNSWC</sequence>
<dbReference type="CDD" id="cd06263">
    <property type="entry name" value="MAM"/>
    <property type="match status" value="2"/>
</dbReference>
<keyword evidence="2" id="KW-1003">Cell membrane</keyword>
<dbReference type="PROSITE" id="PS50060">
    <property type="entry name" value="MAM_2"/>
    <property type="match status" value="2"/>
</dbReference>
<feature type="region of interest" description="Disordered" evidence="19">
    <location>
        <begin position="426"/>
        <end position="452"/>
    </location>
</feature>
<dbReference type="InterPro" id="IPR008266">
    <property type="entry name" value="Tyr_kinase_AS"/>
</dbReference>
<evidence type="ECO:0000256" key="11">
    <source>
        <dbReference type="ARBA" id="ARBA00023137"/>
    </source>
</evidence>
<dbReference type="EC" id="2.7.10.1" evidence="18"/>
<proteinExistence type="inferred from homology"/>
<dbReference type="SUPFAM" id="SSF49899">
    <property type="entry name" value="Concanavalin A-like lectins/glucanases"/>
    <property type="match status" value="2"/>
</dbReference>
<dbReference type="SMART" id="SM00219">
    <property type="entry name" value="TyrKc"/>
    <property type="match status" value="1"/>
</dbReference>
<evidence type="ECO:0000256" key="7">
    <source>
        <dbReference type="ARBA" id="ARBA00022777"/>
    </source>
</evidence>
<evidence type="ECO:0000256" key="19">
    <source>
        <dbReference type="SAM" id="MobiDB-lite"/>
    </source>
</evidence>
<evidence type="ECO:0000256" key="12">
    <source>
        <dbReference type="ARBA" id="ARBA00023157"/>
    </source>
</evidence>
<dbReference type="InterPro" id="IPR017441">
    <property type="entry name" value="Protein_kinase_ATP_BS"/>
</dbReference>
<name>A0A8S4P9V4_OWEFU</name>
<dbReference type="PANTHER" id="PTHR24416:SF604">
    <property type="entry name" value="RECEPTOR PROTEIN-TYROSINE KINASE"/>
    <property type="match status" value="1"/>
</dbReference>
<feature type="compositionally biased region" description="Polar residues" evidence="19">
    <location>
        <begin position="1301"/>
        <end position="1338"/>
    </location>
</feature>
<keyword evidence="4 18" id="KW-0812">Transmembrane</keyword>
<evidence type="ECO:0000313" key="25">
    <source>
        <dbReference type="Proteomes" id="UP000749559"/>
    </source>
</evidence>
<dbReference type="Gene3D" id="4.10.400.10">
    <property type="entry name" value="Low-density Lipoprotein Receptor"/>
    <property type="match status" value="1"/>
</dbReference>
<keyword evidence="18" id="KW-0597">Phosphoprotein</keyword>
<evidence type="ECO:0000256" key="17">
    <source>
        <dbReference type="PROSITE-ProRule" id="PRU10141"/>
    </source>
</evidence>
<evidence type="ECO:0000313" key="24">
    <source>
        <dbReference type="EMBL" id="CAH1791155.1"/>
    </source>
</evidence>
<evidence type="ECO:0000256" key="1">
    <source>
        <dbReference type="ARBA" id="ARBA00004251"/>
    </source>
</evidence>
<evidence type="ECO:0000259" key="22">
    <source>
        <dbReference type="PROSITE" id="PS50011"/>
    </source>
</evidence>
<dbReference type="Gene3D" id="3.30.200.20">
    <property type="entry name" value="Phosphorylase Kinase, domain 1"/>
    <property type="match status" value="1"/>
</dbReference>
<comment type="caution">
    <text evidence="24">The sequence shown here is derived from an EMBL/GenBank/DDBJ whole genome shotgun (WGS) entry which is preliminary data.</text>
</comment>
<evidence type="ECO:0000256" key="3">
    <source>
        <dbReference type="ARBA" id="ARBA00022679"/>
    </source>
</evidence>
<comment type="similarity">
    <text evidence="18">Belongs to the protein kinase superfamily. Tyr protein kinase family. Insulin receptor subfamily.</text>
</comment>
<evidence type="ECO:0000256" key="9">
    <source>
        <dbReference type="ARBA" id="ARBA00022989"/>
    </source>
</evidence>
<gene>
    <name evidence="24" type="ORF">OFUS_LOCUS16273</name>
</gene>
<dbReference type="PROSITE" id="PS00107">
    <property type="entry name" value="PROTEIN_KINASE_ATP"/>
    <property type="match status" value="1"/>
</dbReference>
<evidence type="ECO:0000256" key="13">
    <source>
        <dbReference type="ARBA" id="ARBA00023170"/>
    </source>
</evidence>
<dbReference type="PROSITE" id="PS00239">
    <property type="entry name" value="RECEPTOR_TYR_KIN_II"/>
    <property type="match status" value="1"/>
</dbReference>
<dbReference type="Pfam" id="PF07714">
    <property type="entry name" value="PK_Tyr_Ser-Thr"/>
    <property type="match status" value="1"/>
</dbReference>
<evidence type="ECO:0000256" key="5">
    <source>
        <dbReference type="ARBA" id="ARBA00022729"/>
    </source>
</evidence>
<protein>
    <recommendedName>
        <fullName evidence="18">Tyrosine-protein kinase receptor</fullName>
        <ecNumber evidence="18">2.7.10.1</ecNumber>
    </recommendedName>
</protein>
<dbReference type="GO" id="GO:0005886">
    <property type="term" value="C:plasma membrane"/>
    <property type="evidence" value="ECO:0007669"/>
    <property type="project" value="UniProtKB-SubCell"/>
</dbReference>